<dbReference type="STRING" id="234267.Acid_2514"/>
<dbReference type="AlphaFoldDB" id="Q024S3"/>
<feature type="signal peptide" evidence="1">
    <location>
        <begin position="1"/>
        <end position="19"/>
    </location>
</feature>
<dbReference type="EMBL" id="CP000473">
    <property type="protein sequence ID" value="ABJ83503.1"/>
    <property type="molecule type" value="Genomic_DNA"/>
</dbReference>
<dbReference type="InParanoid" id="Q024S3"/>
<dbReference type="eggNOG" id="ENOG5031CS1">
    <property type="taxonomic scope" value="Bacteria"/>
</dbReference>
<name>Q024S3_SOLUE</name>
<dbReference type="HOGENOM" id="CLU_863055_0_0_0"/>
<gene>
    <name evidence="2" type="ordered locus">Acid_2514</name>
</gene>
<dbReference type="KEGG" id="sus:Acid_2514"/>
<evidence type="ECO:0008006" key="3">
    <source>
        <dbReference type="Google" id="ProtNLM"/>
    </source>
</evidence>
<evidence type="ECO:0000313" key="2">
    <source>
        <dbReference type="EMBL" id="ABJ83503.1"/>
    </source>
</evidence>
<keyword evidence="1" id="KW-0732">Signal</keyword>
<evidence type="ECO:0000256" key="1">
    <source>
        <dbReference type="SAM" id="SignalP"/>
    </source>
</evidence>
<reference evidence="2" key="1">
    <citation type="submission" date="2006-10" db="EMBL/GenBank/DDBJ databases">
        <title>Complete sequence of Solibacter usitatus Ellin6076.</title>
        <authorList>
            <consortium name="US DOE Joint Genome Institute"/>
            <person name="Copeland A."/>
            <person name="Lucas S."/>
            <person name="Lapidus A."/>
            <person name="Barry K."/>
            <person name="Detter J.C."/>
            <person name="Glavina del Rio T."/>
            <person name="Hammon N."/>
            <person name="Israni S."/>
            <person name="Dalin E."/>
            <person name="Tice H."/>
            <person name="Pitluck S."/>
            <person name="Thompson L.S."/>
            <person name="Brettin T."/>
            <person name="Bruce D."/>
            <person name="Han C."/>
            <person name="Tapia R."/>
            <person name="Gilna P."/>
            <person name="Schmutz J."/>
            <person name="Larimer F."/>
            <person name="Land M."/>
            <person name="Hauser L."/>
            <person name="Kyrpides N."/>
            <person name="Mikhailova N."/>
            <person name="Janssen P.H."/>
            <person name="Kuske C.R."/>
            <person name="Richardson P."/>
        </authorList>
    </citation>
    <scope>NUCLEOTIDE SEQUENCE</scope>
    <source>
        <strain evidence="2">Ellin6076</strain>
    </source>
</reference>
<feature type="chain" id="PRO_5004163832" description="Haem-binding uptake Tiki superfamily ChaN domain-containing protein" evidence="1">
    <location>
        <begin position="20"/>
        <end position="322"/>
    </location>
</feature>
<protein>
    <recommendedName>
        <fullName evidence="3">Haem-binding uptake Tiki superfamily ChaN domain-containing protein</fullName>
    </recommendedName>
</protein>
<organism evidence="2">
    <name type="scientific">Solibacter usitatus (strain Ellin6076)</name>
    <dbReference type="NCBI Taxonomy" id="234267"/>
    <lineage>
        <taxon>Bacteria</taxon>
        <taxon>Pseudomonadati</taxon>
        <taxon>Acidobacteriota</taxon>
        <taxon>Terriglobia</taxon>
        <taxon>Bryobacterales</taxon>
        <taxon>Solibacteraceae</taxon>
        <taxon>Candidatus Solibacter</taxon>
    </lineage>
</organism>
<dbReference type="Gene3D" id="3.40.50.11550">
    <property type="match status" value="1"/>
</dbReference>
<sequence length="322" mass="35754" precursor="true">MPRGCTLALLMAAPVLLQAQGPAVPVEPVGAIVDGFRTHAIVALGNVEFRGNEQSHAFQLALIRDPRFTAAANDIVVEFGNARYQDMVDRFLRGDDVPTEKLRRVWRDTTQVEYEWDLPIYEEFFRAVRSVNASLPPARRLRVLLGDPPIDWERVHNLAELHAAMGDRDAYVVELLRREVLAKGRRALVIFGGQHLLRRGNGIVSRLEREKLAEVFVLLPETRRDLSTLQPDVSSWPAPSLALLRGTVLGAAGPARMEDQVDAILYLGPPSSMTTSKLSPALCSDRGYVEMRLRRMSLVPPPPRAALSVAEQLAASCAQMQR</sequence>
<accession>Q024S3</accession>
<proteinExistence type="predicted"/>
<dbReference type="SUPFAM" id="SSF159501">
    <property type="entry name" value="EreA/ChaN-like"/>
    <property type="match status" value="1"/>
</dbReference>